<dbReference type="GO" id="GO:0007274">
    <property type="term" value="P:neuromuscular synaptic transmission"/>
    <property type="evidence" value="ECO:0000318"/>
    <property type="project" value="GO_Central"/>
</dbReference>
<feature type="compositionally biased region" description="Basic and acidic residues" evidence="5">
    <location>
        <begin position="378"/>
        <end position="397"/>
    </location>
</feature>
<dbReference type="SMART" id="SM00055">
    <property type="entry name" value="FCH"/>
    <property type="match status" value="1"/>
</dbReference>
<dbReference type="PANTHER" id="PTHR15735">
    <property type="entry name" value="FCH AND DOUBLE SH3 DOMAINS PROTEIN"/>
    <property type="match status" value="1"/>
</dbReference>
<dbReference type="Pfam" id="PF00611">
    <property type="entry name" value="FCH"/>
    <property type="match status" value="1"/>
</dbReference>
<dbReference type="Gene3D" id="1.20.1270.60">
    <property type="entry name" value="Arfaptin homology (AH) domain/BAR domain"/>
    <property type="match status" value="1"/>
</dbReference>
<dbReference type="GO" id="GO:0031594">
    <property type="term" value="C:neuromuscular junction"/>
    <property type="evidence" value="ECO:0000318"/>
    <property type="project" value="GO_Central"/>
</dbReference>
<dbReference type="SUPFAM" id="SSF50044">
    <property type="entry name" value="SH3-domain"/>
    <property type="match status" value="1"/>
</dbReference>
<evidence type="ECO:0000256" key="3">
    <source>
        <dbReference type="PROSITE-ProRule" id="PRU01077"/>
    </source>
</evidence>
<evidence type="ECO:0000256" key="2">
    <source>
        <dbReference type="PROSITE-ProRule" id="PRU00192"/>
    </source>
</evidence>
<keyword evidence="9" id="KW-1185">Reference proteome</keyword>
<protein>
    <recommendedName>
        <fullName evidence="10">SH3 domain-containing protein</fullName>
    </recommendedName>
</protein>
<dbReference type="AlphaFoldDB" id="B3RXM3"/>
<dbReference type="InParanoid" id="B3RXM3"/>
<feature type="region of interest" description="Disordered" evidence="5">
    <location>
        <begin position="511"/>
        <end position="538"/>
    </location>
</feature>
<dbReference type="HOGENOM" id="CLU_506564_0_0_1"/>
<dbReference type="InterPro" id="IPR031160">
    <property type="entry name" value="F_BAR_dom"/>
</dbReference>
<dbReference type="GO" id="GO:0030833">
    <property type="term" value="P:regulation of actin filament polymerization"/>
    <property type="evidence" value="ECO:0000318"/>
    <property type="project" value="GO_Central"/>
</dbReference>
<dbReference type="PANTHER" id="PTHR15735:SF21">
    <property type="entry name" value="PROTEIN NERVOUS WRECK"/>
    <property type="match status" value="1"/>
</dbReference>
<feature type="domain" description="SH3" evidence="6">
    <location>
        <begin position="408"/>
        <end position="469"/>
    </location>
</feature>
<organism evidence="8 9">
    <name type="scientific">Trichoplax adhaerens</name>
    <name type="common">Trichoplax reptans</name>
    <dbReference type="NCBI Taxonomy" id="10228"/>
    <lineage>
        <taxon>Eukaryota</taxon>
        <taxon>Metazoa</taxon>
        <taxon>Placozoa</taxon>
        <taxon>Uniplacotomia</taxon>
        <taxon>Trichoplacea</taxon>
        <taxon>Trichoplacidae</taxon>
        <taxon>Trichoplax</taxon>
    </lineage>
</organism>
<dbReference type="GeneID" id="6753988"/>
<keyword evidence="1 2" id="KW-0728">SH3 domain</keyword>
<dbReference type="CTD" id="6753988"/>
<dbReference type="Pfam" id="PF14604">
    <property type="entry name" value="SH3_9"/>
    <property type="match status" value="1"/>
</dbReference>
<dbReference type="PROSITE" id="PS51741">
    <property type="entry name" value="F_BAR"/>
    <property type="match status" value="1"/>
</dbReference>
<evidence type="ECO:0000313" key="9">
    <source>
        <dbReference type="Proteomes" id="UP000009022"/>
    </source>
</evidence>
<evidence type="ECO:0000313" key="8">
    <source>
        <dbReference type="EMBL" id="EDV24452.1"/>
    </source>
</evidence>
<evidence type="ECO:0000256" key="5">
    <source>
        <dbReference type="SAM" id="MobiDB-lite"/>
    </source>
</evidence>
<feature type="compositionally biased region" description="Polar residues" evidence="5">
    <location>
        <begin position="518"/>
        <end position="532"/>
    </location>
</feature>
<dbReference type="EMBL" id="DS985245">
    <property type="protein sequence ID" value="EDV24452.1"/>
    <property type="molecule type" value="Genomic_DNA"/>
</dbReference>
<evidence type="ECO:0000256" key="1">
    <source>
        <dbReference type="ARBA" id="ARBA00022443"/>
    </source>
</evidence>
<name>B3RXM3_TRIAD</name>
<dbReference type="Proteomes" id="UP000009022">
    <property type="component" value="Unassembled WGS sequence"/>
</dbReference>
<dbReference type="Gene3D" id="2.30.30.40">
    <property type="entry name" value="SH3 Domains"/>
    <property type="match status" value="1"/>
</dbReference>
<evidence type="ECO:0000256" key="4">
    <source>
        <dbReference type="SAM" id="Coils"/>
    </source>
</evidence>
<proteinExistence type="predicted"/>
<sequence>MNNYTPTDTKDELGKKQSFSLDYEPKLNEQVRKIKNKAYDDTNILNDMRTFINKIASAEKKYAERLTKLANQYLKNCESQSTDDLENHDDLEEYTIKSLWIKFLTYFNEEGKLHNNWATSLDEYADTINAARTSEETQLRNAIATMTTSHGEIRNLHSKMIKAQRIYISCQKKLVSKKKKASKAGEKLTVCIDDNDQSTKVELISICNTMSRANQTSRFTFPSMQKTVSLPKFKFNSGTTEAEKQSEAALKEYQRKVNELNEYFVKYQNKLPELFKSIDQGLYSDMPVNFNTVANEQIKTLQDSENRMKKLVEFSEMVTQERNLDLFLCETGTLYTEPITSSAIEYQPEKNKFGNVTFEEFEKENGDLDAKGYPTVRDCSRDSGEDSFSDEDRRDSMDTSVSETFSTPSVMQAKVLYDHEAQGKGELTVKTGEYVDVFMEGNENGWCKVESKQGQIGFVPEQYLSWDLETAKSDAKDTRDLMPTAWSSSLLTAVNTETDYRRSSLGAYDSLRPKKQGTYRNRAQSANTSLTLQLPRKH</sequence>
<dbReference type="OrthoDB" id="98077at2759"/>
<feature type="coiled-coil region" evidence="4">
    <location>
        <begin position="243"/>
        <end position="270"/>
    </location>
</feature>
<evidence type="ECO:0000259" key="6">
    <source>
        <dbReference type="PROSITE" id="PS50002"/>
    </source>
</evidence>
<evidence type="ECO:0008006" key="10">
    <source>
        <dbReference type="Google" id="ProtNLM"/>
    </source>
</evidence>
<dbReference type="PhylomeDB" id="B3RXM3"/>
<accession>B3RXM3</accession>
<dbReference type="KEGG" id="tad:TRIADDRAFT_56259"/>
<reference evidence="8 9" key="1">
    <citation type="journal article" date="2008" name="Nature">
        <title>The Trichoplax genome and the nature of placozoans.</title>
        <authorList>
            <person name="Srivastava M."/>
            <person name="Begovic E."/>
            <person name="Chapman J."/>
            <person name="Putnam N.H."/>
            <person name="Hellsten U."/>
            <person name="Kawashima T."/>
            <person name="Kuo A."/>
            <person name="Mitros T."/>
            <person name="Salamov A."/>
            <person name="Carpenter M.L."/>
            <person name="Signorovitch A.Y."/>
            <person name="Moreno M.A."/>
            <person name="Kamm K."/>
            <person name="Grimwood J."/>
            <person name="Schmutz J."/>
            <person name="Shapiro H."/>
            <person name="Grigoriev I.V."/>
            <person name="Buss L.W."/>
            <person name="Schierwater B."/>
            <person name="Dellaporta S.L."/>
            <person name="Rokhsar D.S."/>
        </authorList>
    </citation>
    <scope>NUCLEOTIDE SEQUENCE [LARGE SCALE GENOMIC DNA]</scope>
    <source>
        <strain evidence="8 9">Grell-BS-1999</strain>
    </source>
</reference>
<dbReference type="SMART" id="SM00326">
    <property type="entry name" value="SH3"/>
    <property type="match status" value="1"/>
</dbReference>
<evidence type="ECO:0000259" key="7">
    <source>
        <dbReference type="PROSITE" id="PS51741"/>
    </source>
</evidence>
<dbReference type="InterPro" id="IPR001452">
    <property type="entry name" value="SH3_domain"/>
</dbReference>
<dbReference type="RefSeq" id="XP_002112342.1">
    <property type="nucleotide sequence ID" value="XM_002112306.1"/>
</dbReference>
<dbReference type="InterPro" id="IPR001060">
    <property type="entry name" value="FCH_dom"/>
</dbReference>
<dbReference type="PROSITE" id="PS50002">
    <property type="entry name" value="SH3"/>
    <property type="match status" value="1"/>
</dbReference>
<dbReference type="GO" id="GO:0055037">
    <property type="term" value="C:recycling endosome"/>
    <property type="evidence" value="ECO:0000318"/>
    <property type="project" value="GO_Central"/>
</dbReference>
<feature type="region of interest" description="Disordered" evidence="5">
    <location>
        <begin position="367"/>
        <end position="403"/>
    </location>
</feature>
<dbReference type="STRING" id="10228.B3RXM3"/>
<gene>
    <name evidence="8" type="ORF">TRIADDRAFT_56259</name>
</gene>
<dbReference type="SUPFAM" id="SSF103657">
    <property type="entry name" value="BAR/IMD domain-like"/>
    <property type="match status" value="1"/>
</dbReference>
<dbReference type="InterPro" id="IPR036028">
    <property type="entry name" value="SH3-like_dom_sf"/>
</dbReference>
<feature type="domain" description="F-BAR" evidence="7">
    <location>
        <begin position="21"/>
        <end position="323"/>
    </location>
</feature>
<dbReference type="InterPro" id="IPR027267">
    <property type="entry name" value="AH/BAR_dom_sf"/>
</dbReference>
<dbReference type="FunCoup" id="B3RXM3">
    <property type="interactions" value="206"/>
</dbReference>
<keyword evidence="3 4" id="KW-0175">Coiled coil</keyword>